<gene>
    <name evidence="1" type="ORF">AWB79_03586</name>
</gene>
<dbReference type="AlphaFoldDB" id="A0A158BFR5"/>
<organism evidence="1 2">
    <name type="scientific">Caballeronia hypogeia</name>
    <dbReference type="NCBI Taxonomy" id="1777140"/>
    <lineage>
        <taxon>Bacteria</taxon>
        <taxon>Pseudomonadati</taxon>
        <taxon>Pseudomonadota</taxon>
        <taxon>Betaproteobacteria</taxon>
        <taxon>Burkholderiales</taxon>
        <taxon>Burkholderiaceae</taxon>
        <taxon>Caballeronia</taxon>
    </lineage>
</organism>
<proteinExistence type="predicted"/>
<protein>
    <submittedName>
        <fullName evidence="1">Uncharacterized protein</fullName>
    </submittedName>
</protein>
<sequence>MRIALAHEGIDLVGLRADLRFEPVRAISGCAKLLNKIEFFLARFTNAGLVSGGHAAQRIEFDEHRPHSPLGFLDGILDLLRVVFGVVTQFGLQLVDAFAQARGSRLLLLQALGKRFVLFFPPRDDFAETRLGVRSLATQCPQFGFQRCNMASAGVRSCLGALKRLFNCSAANFGIANLRFDSFHGGVDLGLIVCKSGASVLLGVIV</sequence>
<comment type="caution">
    <text evidence="1">The sequence shown here is derived from an EMBL/GenBank/DDBJ whole genome shotgun (WGS) entry which is preliminary data.</text>
</comment>
<reference evidence="1" key="1">
    <citation type="submission" date="2016-01" db="EMBL/GenBank/DDBJ databases">
        <authorList>
            <person name="Peeters C."/>
        </authorList>
    </citation>
    <scope>NUCLEOTIDE SEQUENCE</scope>
    <source>
        <strain evidence="1">LMG 29322</strain>
    </source>
</reference>
<evidence type="ECO:0000313" key="1">
    <source>
        <dbReference type="EMBL" id="SAK68636.1"/>
    </source>
</evidence>
<dbReference type="EMBL" id="FCOA02000011">
    <property type="protein sequence ID" value="SAK68636.1"/>
    <property type="molecule type" value="Genomic_DNA"/>
</dbReference>
<evidence type="ECO:0000313" key="2">
    <source>
        <dbReference type="Proteomes" id="UP000054851"/>
    </source>
</evidence>
<accession>A0A158BFR5</accession>
<keyword evidence="2" id="KW-1185">Reference proteome</keyword>
<name>A0A158BFR5_9BURK</name>
<dbReference type="Proteomes" id="UP000054851">
    <property type="component" value="Unassembled WGS sequence"/>
</dbReference>